<evidence type="ECO:0000313" key="16">
    <source>
        <dbReference type="EMBL" id="PTQ84257.1"/>
    </source>
</evidence>
<dbReference type="NCBIfam" id="TIGR00498">
    <property type="entry name" value="lexA"/>
    <property type="match status" value="1"/>
</dbReference>
<evidence type="ECO:0000256" key="5">
    <source>
        <dbReference type="ARBA" id="ARBA00022801"/>
    </source>
</evidence>
<feature type="domain" description="LexA repressor DNA-binding" evidence="15">
    <location>
        <begin position="7"/>
        <end position="66"/>
    </location>
</feature>
<dbReference type="Pfam" id="PF00717">
    <property type="entry name" value="Peptidase_S24"/>
    <property type="match status" value="1"/>
</dbReference>
<feature type="active site" description="For autocatalytic cleavage activity" evidence="12">
    <location>
        <position position="166"/>
    </location>
</feature>
<evidence type="ECO:0000256" key="3">
    <source>
        <dbReference type="ARBA" id="ARBA00022705"/>
    </source>
</evidence>
<evidence type="ECO:0000259" key="15">
    <source>
        <dbReference type="Pfam" id="PF01726"/>
    </source>
</evidence>
<feature type="site" description="Cleavage; by autolysis" evidence="12">
    <location>
        <begin position="92"/>
        <end position="93"/>
    </location>
</feature>
<feature type="domain" description="Peptidase S24/S26A/S26B/S26C" evidence="14">
    <location>
        <begin position="85"/>
        <end position="199"/>
    </location>
</feature>
<dbReference type="PRINTS" id="PR00726">
    <property type="entry name" value="LEXASERPTASE"/>
</dbReference>
<organism evidence="16 17">
    <name type="scientific">Trichococcus patagoniensis</name>
    <dbReference type="NCBI Taxonomy" id="382641"/>
    <lineage>
        <taxon>Bacteria</taxon>
        <taxon>Bacillati</taxon>
        <taxon>Bacillota</taxon>
        <taxon>Bacilli</taxon>
        <taxon>Lactobacillales</taxon>
        <taxon>Carnobacteriaceae</taxon>
        <taxon>Trichococcus</taxon>
    </lineage>
</organism>
<evidence type="ECO:0000256" key="1">
    <source>
        <dbReference type="ARBA" id="ARBA00007484"/>
    </source>
</evidence>
<keyword evidence="2 12" id="KW-0678">Repressor</keyword>
<dbReference type="InterPro" id="IPR011991">
    <property type="entry name" value="ArsR-like_HTH"/>
</dbReference>
<evidence type="ECO:0000256" key="8">
    <source>
        <dbReference type="ARBA" id="ARBA00023125"/>
    </source>
</evidence>
<keyword evidence="8 12" id="KW-0238">DNA-binding</keyword>
<dbReference type="Gene3D" id="2.10.109.10">
    <property type="entry name" value="Umud Fragment, subunit A"/>
    <property type="match status" value="1"/>
</dbReference>
<dbReference type="InterPro" id="IPR036286">
    <property type="entry name" value="LexA/Signal_pep-like_sf"/>
</dbReference>
<dbReference type="GO" id="GO:0004252">
    <property type="term" value="F:serine-type endopeptidase activity"/>
    <property type="evidence" value="ECO:0007669"/>
    <property type="project" value="UniProtKB-UniRule"/>
</dbReference>
<dbReference type="GO" id="GO:0006260">
    <property type="term" value="P:DNA replication"/>
    <property type="evidence" value="ECO:0007669"/>
    <property type="project" value="UniProtKB-UniRule"/>
</dbReference>
<keyword evidence="3 12" id="KW-0235">DNA replication</keyword>
<evidence type="ECO:0000256" key="9">
    <source>
        <dbReference type="ARBA" id="ARBA00023163"/>
    </source>
</evidence>
<keyword evidence="7 12" id="KW-0805">Transcription regulation</keyword>
<feature type="active site" description="For autocatalytic cleavage activity" evidence="12">
    <location>
        <position position="128"/>
    </location>
</feature>
<keyword evidence="4 12" id="KW-0227">DNA damage</keyword>
<evidence type="ECO:0000256" key="4">
    <source>
        <dbReference type="ARBA" id="ARBA00022763"/>
    </source>
</evidence>
<evidence type="ECO:0000256" key="11">
    <source>
        <dbReference type="ARBA" id="ARBA00023236"/>
    </source>
</evidence>
<keyword evidence="6 12" id="KW-0068">Autocatalytic cleavage</keyword>
<dbReference type="Gene3D" id="1.10.10.10">
    <property type="entry name" value="Winged helix-like DNA-binding domain superfamily/Winged helix DNA-binding domain"/>
    <property type="match status" value="1"/>
</dbReference>
<dbReference type="Proteomes" id="UP000244161">
    <property type="component" value="Unassembled WGS sequence"/>
</dbReference>
<keyword evidence="9 12" id="KW-0804">Transcription</keyword>
<evidence type="ECO:0000256" key="2">
    <source>
        <dbReference type="ARBA" id="ARBA00022491"/>
    </source>
</evidence>
<dbReference type="InterPro" id="IPR015927">
    <property type="entry name" value="Peptidase_S24_S26A/B/C"/>
</dbReference>
<dbReference type="InterPro" id="IPR006197">
    <property type="entry name" value="Peptidase_S24_LexA"/>
</dbReference>
<dbReference type="CDD" id="cd00090">
    <property type="entry name" value="HTH_ARSR"/>
    <property type="match status" value="1"/>
</dbReference>
<evidence type="ECO:0000259" key="14">
    <source>
        <dbReference type="Pfam" id="PF00717"/>
    </source>
</evidence>
<dbReference type="GO" id="GO:0003677">
    <property type="term" value="F:DNA binding"/>
    <property type="evidence" value="ECO:0007669"/>
    <property type="project" value="UniProtKB-UniRule"/>
</dbReference>
<evidence type="ECO:0000256" key="12">
    <source>
        <dbReference type="HAMAP-Rule" id="MF_00015"/>
    </source>
</evidence>
<gene>
    <name evidence="12" type="primary">lexA</name>
    <name evidence="16" type="ORF">C8U37_10921</name>
</gene>
<protein>
    <recommendedName>
        <fullName evidence="12">LexA repressor</fullName>
        <ecNumber evidence="12">3.4.21.88</ecNumber>
    </recommendedName>
</protein>
<comment type="catalytic activity">
    <reaction evidence="12">
        <text>Hydrolysis of Ala-|-Gly bond in repressor LexA.</text>
        <dbReference type="EC" id="3.4.21.88"/>
    </reaction>
</comment>
<keyword evidence="10 12" id="KW-0234">DNA repair</keyword>
<feature type="DNA-binding region" description="H-T-H motif" evidence="12">
    <location>
        <begin position="29"/>
        <end position="49"/>
    </location>
</feature>
<dbReference type="RefSeq" id="WP_108032611.1">
    <property type="nucleotide sequence ID" value="NZ_QAOM01000009.1"/>
</dbReference>
<dbReference type="EMBL" id="QAOM01000009">
    <property type="protein sequence ID" value="PTQ84257.1"/>
    <property type="molecule type" value="Genomic_DNA"/>
</dbReference>
<dbReference type="InterPro" id="IPR050077">
    <property type="entry name" value="LexA_repressor"/>
</dbReference>
<dbReference type="GO" id="GO:0006508">
    <property type="term" value="P:proteolysis"/>
    <property type="evidence" value="ECO:0007669"/>
    <property type="project" value="InterPro"/>
</dbReference>
<dbReference type="EC" id="3.4.21.88" evidence="12"/>
<proteinExistence type="inferred from homology"/>
<dbReference type="InterPro" id="IPR036388">
    <property type="entry name" value="WH-like_DNA-bd_sf"/>
</dbReference>
<keyword evidence="11 12" id="KW-0742">SOS response</keyword>
<evidence type="ECO:0000256" key="6">
    <source>
        <dbReference type="ARBA" id="ARBA00022813"/>
    </source>
</evidence>
<dbReference type="InterPro" id="IPR006199">
    <property type="entry name" value="LexA_DNA-bd_dom"/>
</dbReference>
<evidence type="ECO:0000313" key="17">
    <source>
        <dbReference type="Proteomes" id="UP000244161"/>
    </source>
</evidence>
<dbReference type="InterPro" id="IPR036390">
    <property type="entry name" value="WH_DNA-bd_sf"/>
</dbReference>
<dbReference type="CDD" id="cd06529">
    <property type="entry name" value="S24_LexA-like"/>
    <property type="match status" value="1"/>
</dbReference>
<dbReference type="OrthoDB" id="9802364at2"/>
<accession>A0A2T5IKB2</accession>
<comment type="similarity">
    <text evidence="1 12 13">Belongs to the peptidase S24 family.</text>
</comment>
<dbReference type="HAMAP" id="MF_00015">
    <property type="entry name" value="LexA"/>
    <property type="match status" value="1"/>
</dbReference>
<dbReference type="InterPro" id="IPR006200">
    <property type="entry name" value="LexA"/>
</dbReference>
<sequence length="207" mass="22930">MVKNKDSRQVEVLQYIYEEVQEKGYPPTVREIGNAVKLSSTSTVHGHLSRLEKNGFIQRDPTKPRAIELTQAGLDKLGIMSDKMPLLGTVTAGAPILAIEEATDYFPVPPDLKSASGSLFMLKIRGESMIDAGIFDGDSVIIRKQATAENGDIVIAMTDDDEATCKRFYKENNYYRLQPENASMDPIILDSVIILGKVVGLYRNHII</sequence>
<reference evidence="16 17" key="1">
    <citation type="submission" date="2018-04" db="EMBL/GenBank/DDBJ databases">
        <title>Genomic Encyclopedia of Archaeal and Bacterial Type Strains, Phase II (KMG-II): from individual species to whole genera.</title>
        <authorList>
            <person name="Goeker M."/>
        </authorList>
    </citation>
    <scope>NUCLEOTIDE SEQUENCE [LARGE SCALE GENOMIC DNA]</scope>
    <source>
        <strain evidence="16 17">DSM 18806</strain>
    </source>
</reference>
<keyword evidence="17" id="KW-1185">Reference proteome</keyword>
<dbReference type="SUPFAM" id="SSF46785">
    <property type="entry name" value="Winged helix' DNA-binding domain"/>
    <property type="match status" value="1"/>
</dbReference>
<dbReference type="PANTHER" id="PTHR33516:SF2">
    <property type="entry name" value="LEXA REPRESSOR-RELATED"/>
    <property type="match status" value="1"/>
</dbReference>
<dbReference type="GO" id="GO:0009432">
    <property type="term" value="P:SOS response"/>
    <property type="evidence" value="ECO:0007669"/>
    <property type="project" value="UniProtKB-UniRule"/>
</dbReference>
<evidence type="ECO:0000256" key="13">
    <source>
        <dbReference type="RuleBase" id="RU003991"/>
    </source>
</evidence>
<dbReference type="PANTHER" id="PTHR33516">
    <property type="entry name" value="LEXA REPRESSOR"/>
    <property type="match status" value="1"/>
</dbReference>
<dbReference type="GO" id="GO:0045892">
    <property type="term" value="P:negative regulation of DNA-templated transcription"/>
    <property type="evidence" value="ECO:0007669"/>
    <property type="project" value="UniProtKB-UniRule"/>
</dbReference>
<evidence type="ECO:0000256" key="10">
    <source>
        <dbReference type="ARBA" id="ARBA00023204"/>
    </source>
</evidence>
<dbReference type="SUPFAM" id="SSF51306">
    <property type="entry name" value="LexA/Signal peptidase"/>
    <property type="match status" value="1"/>
</dbReference>
<dbReference type="GO" id="GO:0006281">
    <property type="term" value="P:DNA repair"/>
    <property type="evidence" value="ECO:0007669"/>
    <property type="project" value="UniProtKB-UniRule"/>
</dbReference>
<comment type="subunit">
    <text evidence="12">Homodimer.</text>
</comment>
<evidence type="ECO:0000256" key="7">
    <source>
        <dbReference type="ARBA" id="ARBA00023015"/>
    </source>
</evidence>
<comment type="caution">
    <text evidence="16">The sequence shown here is derived from an EMBL/GenBank/DDBJ whole genome shotgun (WGS) entry which is preliminary data.</text>
</comment>
<comment type="function">
    <text evidence="12">Represses a number of genes involved in the response to DNA damage (SOS response), including recA and lexA. In the presence of single-stranded DNA, RecA interacts with LexA causing an autocatalytic cleavage which disrupts the DNA-binding part of LexA, leading to derepression of the SOS regulon and eventually DNA repair.</text>
</comment>
<dbReference type="FunFam" id="2.10.109.10:FF:000001">
    <property type="entry name" value="LexA repressor"/>
    <property type="match status" value="1"/>
</dbReference>
<dbReference type="InterPro" id="IPR039418">
    <property type="entry name" value="LexA-like"/>
</dbReference>
<dbReference type="Pfam" id="PF01726">
    <property type="entry name" value="LexA_DNA_bind"/>
    <property type="match status" value="1"/>
</dbReference>
<keyword evidence="5 12" id="KW-0378">Hydrolase</keyword>
<dbReference type="AlphaFoldDB" id="A0A2T5IKB2"/>
<name>A0A2T5IKB2_9LACT</name>